<evidence type="ECO:0000313" key="2">
    <source>
        <dbReference type="Proteomes" id="UP000694700"/>
    </source>
</evidence>
<dbReference type="AlphaFoldDB" id="A0A8C1SEW3"/>
<sequence>MRLTRFSQQNIFVAYTEEHVRVTRMLHITRKGIPHDAMPGALILSVKFLKEKKEKCSNATCILVHIHSQKSTLQCLTLHLP</sequence>
<name>A0A8C1SEW3_CYPCA</name>
<dbReference type="Proteomes" id="UP000694700">
    <property type="component" value="Unplaced"/>
</dbReference>
<protein>
    <submittedName>
        <fullName evidence="1">Uncharacterized protein</fullName>
    </submittedName>
</protein>
<reference evidence="1" key="1">
    <citation type="submission" date="2025-08" db="UniProtKB">
        <authorList>
            <consortium name="Ensembl"/>
        </authorList>
    </citation>
    <scope>IDENTIFICATION</scope>
</reference>
<dbReference type="Ensembl" id="ENSCCRT00015007340.1">
    <property type="protein sequence ID" value="ENSCCRP00015007055.1"/>
    <property type="gene ID" value="ENSCCRG00015003562.1"/>
</dbReference>
<accession>A0A8C1SEW3</accession>
<evidence type="ECO:0000313" key="1">
    <source>
        <dbReference type="Ensembl" id="ENSCCRP00015007055.1"/>
    </source>
</evidence>
<proteinExistence type="predicted"/>
<organism evidence="1 2">
    <name type="scientific">Cyprinus carpio</name>
    <name type="common">Common carp</name>
    <dbReference type="NCBI Taxonomy" id="7962"/>
    <lineage>
        <taxon>Eukaryota</taxon>
        <taxon>Metazoa</taxon>
        <taxon>Chordata</taxon>
        <taxon>Craniata</taxon>
        <taxon>Vertebrata</taxon>
        <taxon>Euteleostomi</taxon>
        <taxon>Actinopterygii</taxon>
        <taxon>Neopterygii</taxon>
        <taxon>Teleostei</taxon>
        <taxon>Ostariophysi</taxon>
        <taxon>Cypriniformes</taxon>
        <taxon>Cyprinidae</taxon>
        <taxon>Cyprininae</taxon>
        <taxon>Cyprinus</taxon>
    </lineage>
</organism>